<protein>
    <recommendedName>
        <fullName evidence="2">C2H2-type domain-containing protein</fullName>
    </recommendedName>
</protein>
<evidence type="ECO:0000313" key="3">
    <source>
        <dbReference type="EMBL" id="OWF42562.1"/>
    </source>
</evidence>
<dbReference type="SMART" id="SM00355">
    <property type="entry name" value="ZnF_C2H2"/>
    <property type="match status" value="2"/>
</dbReference>
<gene>
    <name evidence="3" type="ORF">KP79_PYT02043</name>
</gene>
<reference evidence="3 4" key="1">
    <citation type="journal article" date="2017" name="Nat. Ecol. Evol.">
        <title>Scallop genome provides insights into evolution of bilaterian karyotype and development.</title>
        <authorList>
            <person name="Wang S."/>
            <person name="Zhang J."/>
            <person name="Jiao W."/>
            <person name="Li J."/>
            <person name="Xun X."/>
            <person name="Sun Y."/>
            <person name="Guo X."/>
            <person name="Huan P."/>
            <person name="Dong B."/>
            <person name="Zhang L."/>
            <person name="Hu X."/>
            <person name="Sun X."/>
            <person name="Wang J."/>
            <person name="Zhao C."/>
            <person name="Wang Y."/>
            <person name="Wang D."/>
            <person name="Huang X."/>
            <person name="Wang R."/>
            <person name="Lv J."/>
            <person name="Li Y."/>
            <person name="Zhang Z."/>
            <person name="Liu B."/>
            <person name="Lu W."/>
            <person name="Hui Y."/>
            <person name="Liang J."/>
            <person name="Zhou Z."/>
            <person name="Hou R."/>
            <person name="Li X."/>
            <person name="Liu Y."/>
            <person name="Li H."/>
            <person name="Ning X."/>
            <person name="Lin Y."/>
            <person name="Zhao L."/>
            <person name="Xing Q."/>
            <person name="Dou J."/>
            <person name="Li Y."/>
            <person name="Mao J."/>
            <person name="Guo H."/>
            <person name="Dou H."/>
            <person name="Li T."/>
            <person name="Mu C."/>
            <person name="Jiang W."/>
            <person name="Fu Q."/>
            <person name="Fu X."/>
            <person name="Miao Y."/>
            <person name="Liu J."/>
            <person name="Yu Q."/>
            <person name="Li R."/>
            <person name="Liao H."/>
            <person name="Li X."/>
            <person name="Kong Y."/>
            <person name="Jiang Z."/>
            <person name="Chourrout D."/>
            <person name="Li R."/>
            <person name="Bao Z."/>
        </authorList>
    </citation>
    <scope>NUCLEOTIDE SEQUENCE [LARGE SCALE GENOMIC DNA]</scope>
    <source>
        <strain evidence="3 4">PY_sf001</strain>
    </source>
</reference>
<organism evidence="3 4">
    <name type="scientific">Mizuhopecten yessoensis</name>
    <name type="common">Japanese scallop</name>
    <name type="synonym">Patinopecten yessoensis</name>
    <dbReference type="NCBI Taxonomy" id="6573"/>
    <lineage>
        <taxon>Eukaryota</taxon>
        <taxon>Metazoa</taxon>
        <taxon>Spiralia</taxon>
        <taxon>Lophotrochozoa</taxon>
        <taxon>Mollusca</taxon>
        <taxon>Bivalvia</taxon>
        <taxon>Autobranchia</taxon>
        <taxon>Pteriomorphia</taxon>
        <taxon>Pectinida</taxon>
        <taxon>Pectinoidea</taxon>
        <taxon>Pectinidae</taxon>
        <taxon>Mizuhopecten</taxon>
    </lineage>
</organism>
<proteinExistence type="predicted"/>
<dbReference type="Proteomes" id="UP000242188">
    <property type="component" value="Unassembled WGS sequence"/>
</dbReference>
<feature type="domain" description="C2H2-type" evidence="2">
    <location>
        <begin position="1"/>
        <end position="27"/>
    </location>
</feature>
<dbReference type="EMBL" id="NEDP02005260">
    <property type="protein sequence ID" value="OWF42562.1"/>
    <property type="molecule type" value="Genomic_DNA"/>
</dbReference>
<feature type="region of interest" description="Disordered" evidence="1">
    <location>
        <begin position="74"/>
        <end position="95"/>
    </location>
</feature>
<dbReference type="AlphaFoldDB" id="A0A210Q1F7"/>
<sequence length="171" mass="19805">MECPVAACGNKRYPRYNQLARHWALTHLEYTDLFRCPLCTFTTTRRNQVRRHLVTRHRRTQAEAMSLIGLHQGGSTQRNTRYISPGGQRMPRRGVTPRAQELRREAELSRYLEAEGNTAMDLGRTAIISRDQEVTPDGIIRDSARWYRNADAGSRYTPQDVDFSLFPEHTE</sequence>
<dbReference type="Gene3D" id="3.30.160.60">
    <property type="entry name" value="Classic Zinc Finger"/>
    <property type="match status" value="1"/>
</dbReference>
<evidence type="ECO:0000313" key="4">
    <source>
        <dbReference type="Proteomes" id="UP000242188"/>
    </source>
</evidence>
<feature type="domain" description="C2H2-type" evidence="2">
    <location>
        <begin position="34"/>
        <end position="57"/>
    </location>
</feature>
<evidence type="ECO:0000256" key="1">
    <source>
        <dbReference type="SAM" id="MobiDB-lite"/>
    </source>
</evidence>
<comment type="caution">
    <text evidence="3">The sequence shown here is derived from an EMBL/GenBank/DDBJ whole genome shotgun (WGS) entry which is preliminary data.</text>
</comment>
<dbReference type="InterPro" id="IPR013087">
    <property type="entry name" value="Znf_C2H2_type"/>
</dbReference>
<keyword evidence="4" id="KW-1185">Reference proteome</keyword>
<accession>A0A210Q1F7</accession>
<name>A0A210Q1F7_MIZYE</name>
<evidence type="ECO:0000259" key="2">
    <source>
        <dbReference type="SMART" id="SM00355"/>
    </source>
</evidence>